<dbReference type="PANTHER" id="PTHR46323:SF2">
    <property type="entry name" value="BETA-GALACTOSIDASE"/>
    <property type="match status" value="1"/>
</dbReference>
<evidence type="ECO:0000259" key="6">
    <source>
        <dbReference type="Pfam" id="PF00703"/>
    </source>
</evidence>
<accession>A0A9D2SWB9</accession>
<evidence type="ECO:0000256" key="1">
    <source>
        <dbReference type="ARBA" id="ARBA00001412"/>
    </source>
</evidence>
<dbReference type="AlphaFoldDB" id="A0A9D2SWB9"/>
<dbReference type="GO" id="GO:0009341">
    <property type="term" value="C:beta-galactosidase complex"/>
    <property type="evidence" value="ECO:0007669"/>
    <property type="project" value="TreeGrafter"/>
</dbReference>
<keyword evidence="4" id="KW-0378">Hydrolase</keyword>
<dbReference type="GO" id="GO:0005990">
    <property type="term" value="P:lactose catabolic process"/>
    <property type="evidence" value="ECO:0007669"/>
    <property type="project" value="TreeGrafter"/>
</dbReference>
<reference evidence="7" key="2">
    <citation type="submission" date="2021-04" db="EMBL/GenBank/DDBJ databases">
        <authorList>
            <person name="Gilroy R."/>
        </authorList>
    </citation>
    <scope>NUCLEOTIDE SEQUENCE</scope>
    <source>
        <strain evidence="7">ChiGjej1B1-1692</strain>
    </source>
</reference>
<comment type="similarity">
    <text evidence="2">Belongs to the glycosyl hydrolase 2 family.</text>
</comment>
<dbReference type="GO" id="GO:0004565">
    <property type="term" value="F:beta-galactosidase activity"/>
    <property type="evidence" value="ECO:0007669"/>
    <property type="project" value="UniProtKB-EC"/>
</dbReference>
<sequence>MKTECSSMDLSGIWRFEMAAKEDAGKFCETVKLPGSMDENGKGIDNTANISPTYLNRDHIYSGPAVYQRKIHIPAEWDGKSVILFLERTRKTRVWVDEAPIGSGQQKSYTTPHIYDLTGFARAGEEHTLTVEVDNSPEGLPEAMYTTFEKDFPWGHMVSEHTQTNWNGILGEMKLTALPEVYIADLQIRPDTDRRTACVRAKIRRGRNQGALDGVIELRASSYNNEKMSHAPAAQKFDFHLADGQEETELALDYQMGEGVLLWDEFSPTLYRMTAEVRWDKEGDTGCFTAEESFGMRKFEALYLEDGGKQFTVNGRPVQLRGEISCAVFPMTGYAPMDLESWLRVMRIYKDYGFNHVRFHTWVPPKAAFQAADLMGLYVQFELPQWGHKMFGDIDKGDTSAADYYWEESLKIFDWVLNAPSAVMMALGNELRPGFYYYDEFLARLKQKEPQLLYTDIAGWCAYTAHVDFSGSVPTYGEDFLHRVDPSTDWDHGDNVRKTPVPFLAHEVGQLQVYPDYEADIAKYYEKHSLLKPRNLEHFRRILEKAGMGDMDKKFNRSSGELSAMLYRYMTESYLRTPGAGGFQLLGLQDFSGQGTALIGMIDAFMETKGHITPEEFRQSCSELAVLARIPKFVWKNDEVLTAGLVISNYSAADLQTSVRWSLLNESGEKIAEGVTGVTAASQGRVTDVGTIRADLSGISHAERLTLRLELEQMPDKESAPYAAGVNTYPVWVYPENAEAPEDSGDIAVYRYAGADAVEDLEAGKKVLIISRGTKEALPKSRAVTFRPDFWSPMFHSADGDGYVLGCCIDAGHPVFRDFPTGVFADWQWFDMTEGSRSILLDDAPAGLKPIVQAIPTIDLGERLGTLFEARAGSGRLMVCSLDLLDHPSPAAVQLMHSIKRYMASDEFKPAAELDMDFLREILPEANGSIAAQEEGAQADELQEDGCAGSPADKTKFFEALEYAGTLKQEDDVSGSWEKFQAVYQQAKSFGALTNATQQETDEMTAKLLEAAAELTGRA</sequence>
<evidence type="ECO:0000256" key="5">
    <source>
        <dbReference type="ARBA" id="ARBA00023295"/>
    </source>
</evidence>
<keyword evidence="5" id="KW-0326">Glycosidase</keyword>
<dbReference type="InterPro" id="IPR006102">
    <property type="entry name" value="Ig-like_GH2"/>
</dbReference>
<dbReference type="Gene3D" id="2.60.120.260">
    <property type="entry name" value="Galactose-binding domain-like"/>
    <property type="match status" value="1"/>
</dbReference>
<organism evidence="7 8">
    <name type="scientific">Candidatus Mediterraneibacter faecigallinarum</name>
    <dbReference type="NCBI Taxonomy" id="2838669"/>
    <lineage>
        <taxon>Bacteria</taxon>
        <taxon>Bacillati</taxon>
        <taxon>Bacillota</taxon>
        <taxon>Clostridia</taxon>
        <taxon>Lachnospirales</taxon>
        <taxon>Lachnospiraceae</taxon>
        <taxon>Mediterraneibacter</taxon>
    </lineage>
</organism>
<dbReference type="Proteomes" id="UP000823894">
    <property type="component" value="Unassembled WGS sequence"/>
</dbReference>
<dbReference type="SUPFAM" id="SSF49785">
    <property type="entry name" value="Galactose-binding domain-like"/>
    <property type="match status" value="1"/>
</dbReference>
<evidence type="ECO:0000256" key="3">
    <source>
        <dbReference type="ARBA" id="ARBA00012756"/>
    </source>
</evidence>
<gene>
    <name evidence="7" type="ORF">H9757_03690</name>
</gene>
<reference evidence="7" key="1">
    <citation type="journal article" date="2021" name="PeerJ">
        <title>Extensive microbial diversity within the chicken gut microbiome revealed by metagenomics and culture.</title>
        <authorList>
            <person name="Gilroy R."/>
            <person name="Ravi A."/>
            <person name="Getino M."/>
            <person name="Pursley I."/>
            <person name="Horton D.L."/>
            <person name="Alikhan N.F."/>
            <person name="Baker D."/>
            <person name="Gharbi K."/>
            <person name="Hall N."/>
            <person name="Watson M."/>
            <person name="Adriaenssens E.M."/>
            <person name="Foster-Nyarko E."/>
            <person name="Jarju S."/>
            <person name="Secka A."/>
            <person name="Antonio M."/>
            <person name="Oren A."/>
            <person name="Chaudhuri R.R."/>
            <person name="La Ragione R."/>
            <person name="Hildebrand F."/>
            <person name="Pallen M.J."/>
        </authorList>
    </citation>
    <scope>NUCLEOTIDE SEQUENCE</scope>
    <source>
        <strain evidence="7">ChiGjej1B1-1692</strain>
    </source>
</reference>
<evidence type="ECO:0000256" key="2">
    <source>
        <dbReference type="ARBA" id="ARBA00007401"/>
    </source>
</evidence>
<comment type="catalytic activity">
    <reaction evidence="1">
        <text>Hydrolysis of terminal non-reducing beta-D-galactose residues in beta-D-galactosides.</text>
        <dbReference type="EC" id="3.2.1.23"/>
    </reaction>
</comment>
<evidence type="ECO:0000313" key="8">
    <source>
        <dbReference type="Proteomes" id="UP000823894"/>
    </source>
</evidence>
<comment type="caution">
    <text evidence="7">The sequence shown here is derived from an EMBL/GenBank/DDBJ whole genome shotgun (WGS) entry which is preliminary data.</text>
</comment>
<protein>
    <recommendedName>
        <fullName evidence="3">beta-galactosidase</fullName>
        <ecNumber evidence="3">3.2.1.23</ecNumber>
    </recommendedName>
</protein>
<feature type="domain" description="Glycoside hydrolase family 2 immunoglobulin-like beta-sandwich" evidence="6">
    <location>
        <begin position="181"/>
        <end position="297"/>
    </location>
</feature>
<evidence type="ECO:0000256" key="4">
    <source>
        <dbReference type="ARBA" id="ARBA00022801"/>
    </source>
</evidence>
<dbReference type="InterPro" id="IPR017853">
    <property type="entry name" value="GH"/>
</dbReference>
<dbReference type="EC" id="3.2.1.23" evidence="3"/>
<dbReference type="SUPFAM" id="SSF51445">
    <property type="entry name" value="(Trans)glycosidases"/>
    <property type="match status" value="1"/>
</dbReference>
<dbReference type="Gene3D" id="3.20.20.80">
    <property type="entry name" value="Glycosidases"/>
    <property type="match status" value="1"/>
</dbReference>
<dbReference type="InterPro" id="IPR008979">
    <property type="entry name" value="Galactose-bd-like_sf"/>
</dbReference>
<evidence type="ECO:0000313" key="7">
    <source>
        <dbReference type="EMBL" id="HJC38158.1"/>
    </source>
</evidence>
<dbReference type="Pfam" id="PF00703">
    <property type="entry name" value="Glyco_hydro_2"/>
    <property type="match status" value="1"/>
</dbReference>
<dbReference type="InterPro" id="IPR050347">
    <property type="entry name" value="Bact_Beta-galactosidase"/>
</dbReference>
<proteinExistence type="inferred from homology"/>
<name>A0A9D2SWB9_9FIRM</name>
<dbReference type="PANTHER" id="PTHR46323">
    <property type="entry name" value="BETA-GALACTOSIDASE"/>
    <property type="match status" value="1"/>
</dbReference>
<dbReference type="EMBL" id="DWWK01000044">
    <property type="protein sequence ID" value="HJC38158.1"/>
    <property type="molecule type" value="Genomic_DNA"/>
</dbReference>